<organism evidence="7 8">
    <name type="scientific">Limulus polyphemus</name>
    <name type="common">Atlantic horseshoe crab</name>
    <dbReference type="NCBI Taxonomy" id="6850"/>
    <lineage>
        <taxon>Eukaryota</taxon>
        <taxon>Metazoa</taxon>
        <taxon>Ecdysozoa</taxon>
        <taxon>Arthropoda</taxon>
        <taxon>Chelicerata</taxon>
        <taxon>Merostomata</taxon>
        <taxon>Xiphosura</taxon>
        <taxon>Limulidae</taxon>
        <taxon>Limulus</taxon>
    </lineage>
</organism>
<protein>
    <submittedName>
        <fullName evidence="8">Transmembrane protein FAM155B-like</fullName>
    </submittedName>
</protein>
<proteinExistence type="inferred from homology"/>
<evidence type="ECO:0000256" key="5">
    <source>
        <dbReference type="ARBA" id="ARBA00023180"/>
    </source>
</evidence>
<evidence type="ECO:0000256" key="1">
    <source>
        <dbReference type="ARBA" id="ARBA00004141"/>
    </source>
</evidence>
<sequence length="360" mass="41017">MTLESDDGSRTPSLEKPYRKVSQRWRPCLASLLFFTVVLLDNFVTCLSVSTHFHNPWMSDDFLLDSTSSSKVSPTCPMSRGSRQSQCLSLEYLCALSPGREREKHFVQLNPCFCSHYPLLSVLEPRSRTLVIEGSVEECLNTLTSIRDLDDLARQMMCEFESLLNRYDCGGEYTVQFSCPECKNVYREWVCAMLLPFFLDDSHLKPCRTFCHRVEQQCPYFHPYITEQYAGEPVFKCIDPNIPDIPSISPNSPYGLPGSCYQLCHVNPDIEPKTWNTSFFWKDSTVTRTNSNALSLKNTSHLSPATFSRAVTKTANPCLMAGLFIIIGGLWRHLVIGHCTQRSSRWTWPNPFGIVCIEPT</sequence>
<evidence type="ECO:0000256" key="3">
    <source>
        <dbReference type="ARBA" id="ARBA00022989"/>
    </source>
</evidence>
<evidence type="ECO:0000256" key="4">
    <source>
        <dbReference type="ARBA" id="ARBA00023136"/>
    </source>
</evidence>
<dbReference type="InterPro" id="IPR055288">
    <property type="entry name" value="NALCN_aux_factor_1/2"/>
</dbReference>
<evidence type="ECO:0000313" key="8">
    <source>
        <dbReference type="RefSeq" id="XP_022242655.1"/>
    </source>
</evidence>
<keyword evidence="7" id="KW-1185">Reference proteome</keyword>
<name>A0ABM1SGA0_LIMPO</name>
<dbReference type="RefSeq" id="XP_022242655.1">
    <property type="nucleotide sequence ID" value="XM_022386947.1"/>
</dbReference>
<comment type="similarity">
    <text evidence="6">Belongs to the NALF family.</text>
</comment>
<dbReference type="PANTHER" id="PTHR15819:SF11">
    <property type="entry name" value="MID1, ISOFORM A"/>
    <property type="match status" value="1"/>
</dbReference>
<accession>A0ABM1SGA0</accession>
<keyword evidence="3" id="KW-1133">Transmembrane helix</keyword>
<evidence type="ECO:0000256" key="2">
    <source>
        <dbReference type="ARBA" id="ARBA00022692"/>
    </source>
</evidence>
<keyword evidence="2" id="KW-0812">Transmembrane</keyword>
<comment type="subcellular location">
    <subcellularLocation>
        <location evidence="1">Membrane</location>
        <topology evidence="1">Multi-pass membrane protein</topology>
    </subcellularLocation>
</comment>
<evidence type="ECO:0000256" key="6">
    <source>
        <dbReference type="ARBA" id="ARBA00029445"/>
    </source>
</evidence>
<gene>
    <name evidence="8" type="primary">LOC111085958</name>
</gene>
<keyword evidence="5" id="KW-0325">Glycoprotein</keyword>
<dbReference type="Proteomes" id="UP000694941">
    <property type="component" value="Unplaced"/>
</dbReference>
<evidence type="ECO:0000313" key="7">
    <source>
        <dbReference type="Proteomes" id="UP000694941"/>
    </source>
</evidence>
<dbReference type="PANTHER" id="PTHR15819">
    <property type="entry name" value="TRANSMEMBRANE PROTEIN FAM155"/>
    <property type="match status" value="1"/>
</dbReference>
<dbReference type="GeneID" id="111085958"/>
<reference evidence="8" key="1">
    <citation type="submission" date="2025-08" db="UniProtKB">
        <authorList>
            <consortium name="RefSeq"/>
        </authorList>
    </citation>
    <scope>IDENTIFICATION</scope>
    <source>
        <tissue evidence="8">Muscle</tissue>
    </source>
</reference>
<keyword evidence="4" id="KW-0472">Membrane</keyword>